<dbReference type="eggNOG" id="COG4959">
    <property type="taxonomic scope" value="Bacteria"/>
</dbReference>
<dbReference type="GO" id="GO:0004252">
    <property type="term" value="F:serine-type endopeptidase activity"/>
    <property type="evidence" value="ECO:0007669"/>
    <property type="project" value="InterPro"/>
</dbReference>
<feature type="domain" description="Peptidase S26" evidence="4">
    <location>
        <begin position="33"/>
        <end position="167"/>
    </location>
</feature>
<dbReference type="GO" id="GO:0016020">
    <property type="term" value="C:membrane"/>
    <property type="evidence" value="ECO:0007669"/>
    <property type="project" value="InterPro"/>
</dbReference>
<dbReference type="InterPro" id="IPR019533">
    <property type="entry name" value="Peptidase_S26"/>
</dbReference>
<sequence length="179" mass="19609">MIHGLVRRRLLVIAAALAPAVLLGALALVVQGPSLLWNRSDSEPRGLYIRSAAAPSRGQIIAFPAPPSVLTYASGRMAYMRHMPILKEVAAMSGDTVCTLDGKLVINGVWRAPVLAHDGESRPLPHWRACRRLGEGEFFVFSNRIPNSFDSRYYGPVRHEAIVGVFRPIMTQADRPGDV</sequence>
<gene>
    <name evidence="5" type="ordered locus">Caul_5335</name>
</gene>
<comment type="similarity">
    <text evidence="1">Belongs to the peptidase S26 family.</text>
</comment>
<evidence type="ECO:0000256" key="2">
    <source>
        <dbReference type="ARBA" id="ARBA00019232"/>
    </source>
</evidence>
<dbReference type="Gene3D" id="2.10.109.10">
    <property type="entry name" value="Umud Fragment, subunit A"/>
    <property type="match status" value="1"/>
</dbReference>
<dbReference type="EMBL" id="CP000929">
    <property type="protein sequence ID" value="ABZ74454.1"/>
    <property type="molecule type" value="Genomic_DNA"/>
</dbReference>
<evidence type="ECO:0000256" key="3">
    <source>
        <dbReference type="ARBA" id="ARBA00029906"/>
    </source>
</evidence>
<dbReference type="OrthoDB" id="5360818at2"/>
<dbReference type="MEROPS" id="S26.014"/>
<evidence type="ECO:0000259" key="4">
    <source>
        <dbReference type="Pfam" id="PF10502"/>
    </source>
</evidence>
<keyword evidence="5" id="KW-0614">Plasmid</keyword>
<accession>B0T9Q5</accession>
<dbReference type="PANTHER" id="PTHR43390">
    <property type="entry name" value="SIGNAL PEPTIDASE I"/>
    <property type="match status" value="1"/>
</dbReference>
<protein>
    <recommendedName>
        <fullName evidence="2">Signal peptidase I</fullName>
    </recommendedName>
    <alternativeName>
        <fullName evidence="3">Leader peptidase I</fullName>
    </alternativeName>
</protein>
<dbReference type="InterPro" id="IPR000223">
    <property type="entry name" value="Pept_S26A_signal_pept_1"/>
</dbReference>
<dbReference type="HOGENOM" id="CLU_104604_0_0_5"/>
<dbReference type="KEGG" id="cak:Caul_5335"/>
<dbReference type="InterPro" id="IPR036286">
    <property type="entry name" value="LexA/Signal_pep-like_sf"/>
</dbReference>
<evidence type="ECO:0000256" key="1">
    <source>
        <dbReference type="ARBA" id="ARBA00009370"/>
    </source>
</evidence>
<dbReference type="GO" id="GO:0006465">
    <property type="term" value="P:signal peptide processing"/>
    <property type="evidence" value="ECO:0007669"/>
    <property type="project" value="InterPro"/>
</dbReference>
<dbReference type="SUPFAM" id="SSF51306">
    <property type="entry name" value="LexA/Signal peptidase"/>
    <property type="match status" value="1"/>
</dbReference>
<geneLocation type="plasmid" evidence="5">
    <name>pCAUL02</name>
</geneLocation>
<reference evidence="5" key="1">
    <citation type="submission" date="2008-01" db="EMBL/GenBank/DDBJ databases">
        <title>Complete sequence of plasmid2 pCAUL02 of Caulobacter sp. K31.</title>
        <authorList>
            <consortium name="US DOE Joint Genome Institute"/>
            <person name="Copeland A."/>
            <person name="Lucas S."/>
            <person name="Lapidus A."/>
            <person name="Barry K."/>
            <person name="Glavina del Rio T."/>
            <person name="Dalin E."/>
            <person name="Tice H."/>
            <person name="Pitluck S."/>
            <person name="Bruce D."/>
            <person name="Goodwin L."/>
            <person name="Thompson L.S."/>
            <person name="Brettin T."/>
            <person name="Detter J.C."/>
            <person name="Han C."/>
            <person name="Schmutz J."/>
            <person name="Larimer F."/>
            <person name="Land M."/>
            <person name="Hauser L."/>
            <person name="Kyrpides N."/>
            <person name="Kim E."/>
            <person name="Stephens C."/>
            <person name="Richardson P."/>
        </authorList>
    </citation>
    <scope>NUCLEOTIDE SEQUENCE [LARGE SCALE GENOMIC DNA]</scope>
    <source>
        <strain evidence="5">K31</strain>
        <plasmid evidence="5">pCAUL02</plasmid>
    </source>
</reference>
<dbReference type="PANTHER" id="PTHR43390:SF1">
    <property type="entry name" value="CHLOROPLAST PROCESSING PEPTIDASE"/>
    <property type="match status" value="1"/>
</dbReference>
<organism evidence="5">
    <name type="scientific">Caulobacter sp. (strain K31)</name>
    <dbReference type="NCBI Taxonomy" id="366602"/>
    <lineage>
        <taxon>Bacteria</taxon>
        <taxon>Pseudomonadati</taxon>
        <taxon>Pseudomonadota</taxon>
        <taxon>Alphaproteobacteria</taxon>
        <taxon>Caulobacterales</taxon>
        <taxon>Caulobacteraceae</taxon>
        <taxon>Caulobacter</taxon>
    </lineage>
</organism>
<name>B0T9Q5_CAUSK</name>
<dbReference type="Pfam" id="PF10502">
    <property type="entry name" value="Peptidase_S26"/>
    <property type="match status" value="1"/>
</dbReference>
<proteinExistence type="inferred from homology"/>
<evidence type="ECO:0000313" key="5">
    <source>
        <dbReference type="EMBL" id="ABZ74454.1"/>
    </source>
</evidence>
<dbReference type="AlphaFoldDB" id="B0T9Q5"/>